<name>A0A644Y6S7_9ZZZZ</name>
<feature type="transmembrane region" description="Helical" evidence="6">
    <location>
        <begin position="82"/>
        <end position="104"/>
    </location>
</feature>
<dbReference type="Gene3D" id="1.10.3730.20">
    <property type="match status" value="1"/>
</dbReference>
<evidence type="ECO:0000256" key="3">
    <source>
        <dbReference type="ARBA" id="ARBA00022692"/>
    </source>
</evidence>
<dbReference type="PANTHER" id="PTHR32322:SF18">
    <property type="entry name" value="S-ADENOSYLMETHIONINE_S-ADENOSYLHOMOCYSTEINE TRANSPORTER"/>
    <property type="match status" value="1"/>
</dbReference>
<feature type="domain" description="EamA" evidence="7">
    <location>
        <begin position="15"/>
        <end position="155"/>
    </location>
</feature>
<dbReference type="PANTHER" id="PTHR32322">
    <property type="entry name" value="INNER MEMBRANE TRANSPORTER"/>
    <property type="match status" value="1"/>
</dbReference>
<gene>
    <name evidence="8" type="ORF">SDC9_70747</name>
</gene>
<feature type="transmembrane region" description="Helical" evidence="6">
    <location>
        <begin position="198"/>
        <end position="217"/>
    </location>
</feature>
<evidence type="ECO:0000259" key="7">
    <source>
        <dbReference type="Pfam" id="PF00892"/>
    </source>
</evidence>
<feature type="transmembrane region" description="Helical" evidence="6">
    <location>
        <begin position="223"/>
        <end position="246"/>
    </location>
</feature>
<feature type="transmembrane region" description="Helical" evidence="6">
    <location>
        <begin position="258"/>
        <end position="276"/>
    </location>
</feature>
<sequence>MTDRLSRTRTLPPRAILLAVVCTLLWGSAIPCVKISYALFQIRSAFDQIFFAGIRFFLAGIVTLLLAHRFSPAVQPLRARRMVSFLGLGLVQTAGQYVFFYLGLSHTPGARTAILNATSTFFIVFLAAVFFREERLTPRKLLGCAVGFLGILCMNLGGESGLPFSWNGDFFILMASAFFALGSVLSKRLSRTDDAFRISGNQLLFGGGALVLVGLVGGGRLAVVTPAGVAILGYLVALSAIAFALWTRLMQRYEAASVSIYFFLLPVFGVAFSALLLGERVLSLRTLLALLLVCGGIYLVNSVQNAPASGDTPSRS</sequence>
<evidence type="ECO:0000256" key="1">
    <source>
        <dbReference type="ARBA" id="ARBA00004651"/>
    </source>
</evidence>
<protein>
    <recommendedName>
        <fullName evidence="7">EamA domain-containing protein</fullName>
    </recommendedName>
</protein>
<feature type="transmembrane region" description="Helical" evidence="6">
    <location>
        <begin position="282"/>
        <end position="300"/>
    </location>
</feature>
<evidence type="ECO:0000256" key="6">
    <source>
        <dbReference type="SAM" id="Phobius"/>
    </source>
</evidence>
<accession>A0A644Y6S7</accession>
<evidence type="ECO:0000256" key="5">
    <source>
        <dbReference type="ARBA" id="ARBA00023136"/>
    </source>
</evidence>
<evidence type="ECO:0000256" key="4">
    <source>
        <dbReference type="ARBA" id="ARBA00022989"/>
    </source>
</evidence>
<organism evidence="8">
    <name type="scientific">bioreactor metagenome</name>
    <dbReference type="NCBI Taxonomy" id="1076179"/>
    <lineage>
        <taxon>unclassified sequences</taxon>
        <taxon>metagenomes</taxon>
        <taxon>ecological metagenomes</taxon>
    </lineage>
</organism>
<feature type="transmembrane region" description="Helical" evidence="6">
    <location>
        <begin position="48"/>
        <end position="70"/>
    </location>
</feature>
<keyword evidence="2" id="KW-1003">Cell membrane</keyword>
<reference evidence="8" key="1">
    <citation type="submission" date="2019-08" db="EMBL/GenBank/DDBJ databases">
        <authorList>
            <person name="Kucharzyk K."/>
            <person name="Murdoch R.W."/>
            <person name="Higgins S."/>
            <person name="Loffler F."/>
        </authorList>
    </citation>
    <scope>NUCLEOTIDE SEQUENCE</scope>
</reference>
<feature type="domain" description="EamA" evidence="7">
    <location>
        <begin position="167"/>
        <end position="301"/>
    </location>
</feature>
<keyword evidence="3 6" id="KW-0812">Transmembrane</keyword>
<dbReference type="GO" id="GO:0005886">
    <property type="term" value="C:plasma membrane"/>
    <property type="evidence" value="ECO:0007669"/>
    <property type="project" value="UniProtKB-SubCell"/>
</dbReference>
<feature type="transmembrane region" description="Helical" evidence="6">
    <location>
        <begin position="141"/>
        <end position="158"/>
    </location>
</feature>
<feature type="transmembrane region" description="Helical" evidence="6">
    <location>
        <begin position="110"/>
        <end position="129"/>
    </location>
</feature>
<evidence type="ECO:0000313" key="8">
    <source>
        <dbReference type="EMBL" id="MPM24266.1"/>
    </source>
</evidence>
<dbReference type="AlphaFoldDB" id="A0A644Y6S7"/>
<proteinExistence type="predicted"/>
<comment type="subcellular location">
    <subcellularLocation>
        <location evidence="1">Cell membrane</location>
        <topology evidence="1">Multi-pass membrane protein</topology>
    </subcellularLocation>
</comment>
<feature type="transmembrane region" description="Helical" evidence="6">
    <location>
        <begin position="170"/>
        <end position="186"/>
    </location>
</feature>
<dbReference type="Pfam" id="PF00892">
    <property type="entry name" value="EamA"/>
    <property type="match status" value="2"/>
</dbReference>
<keyword evidence="4 6" id="KW-1133">Transmembrane helix</keyword>
<dbReference type="InterPro" id="IPR000620">
    <property type="entry name" value="EamA_dom"/>
</dbReference>
<comment type="caution">
    <text evidence="8">The sequence shown here is derived from an EMBL/GenBank/DDBJ whole genome shotgun (WGS) entry which is preliminary data.</text>
</comment>
<dbReference type="SUPFAM" id="SSF103481">
    <property type="entry name" value="Multidrug resistance efflux transporter EmrE"/>
    <property type="match status" value="2"/>
</dbReference>
<keyword evidence="5 6" id="KW-0472">Membrane</keyword>
<dbReference type="EMBL" id="VSSQ01004223">
    <property type="protein sequence ID" value="MPM24266.1"/>
    <property type="molecule type" value="Genomic_DNA"/>
</dbReference>
<evidence type="ECO:0000256" key="2">
    <source>
        <dbReference type="ARBA" id="ARBA00022475"/>
    </source>
</evidence>
<dbReference type="InterPro" id="IPR050638">
    <property type="entry name" value="AA-Vitamin_Transporters"/>
</dbReference>
<dbReference type="InterPro" id="IPR037185">
    <property type="entry name" value="EmrE-like"/>
</dbReference>